<organism evidence="1 2">
    <name type="scientific">Heterotrigona itama</name>
    <dbReference type="NCBI Taxonomy" id="395501"/>
    <lineage>
        <taxon>Eukaryota</taxon>
        <taxon>Metazoa</taxon>
        <taxon>Ecdysozoa</taxon>
        <taxon>Arthropoda</taxon>
        <taxon>Hexapoda</taxon>
        <taxon>Insecta</taxon>
        <taxon>Pterygota</taxon>
        <taxon>Neoptera</taxon>
        <taxon>Endopterygota</taxon>
        <taxon>Hymenoptera</taxon>
        <taxon>Apocrita</taxon>
        <taxon>Aculeata</taxon>
        <taxon>Apoidea</taxon>
        <taxon>Anthophila</taxon>
        <taxon>Apidae</taxon>
        <taxon>Heterotrigona</taxon>
    </lineage>
</organism>
<dbReference type="EMBL" id="CAJDYZ010009607">
    <property type="protein sequence ID" value="CAD1476849.1"/>
    <property type="molecule type" value="Genomic_DNA"/>
</dbReference>
<reference evidence="1" key="1">
    <citation type="submission" date="2020-07" db="EMBL/GenBank/DDBJ databases">
        <authorList>
            <person name="Nazaruddin N."/>
        </authorList>
    </citation>
    <scope>NUCLEOTIDE SEQUENCE</scope>
</reference>
<proteinExistence type="predicted"/>
<accession>A0A6V7HCQ0</accession>
<comment type="caution">
    <text evidence="1">The sequence shown here is derived from an EMBL/GenBank/DDBJ whole genome shotgun (WGS) entry which is preliminary data.</text>
</comment>
<protein>
    <submittedName>
        <fullName evidence="1">Uncharacterized protein</fullName>
    </submittedName>
</protein>
<gene>
    <name evidence="1" type="ORF">MHI_LOCUS691038</name>
</gene>
<evidence type="ECO:0000313" key="1">
    <source>
        <dbReference type="EMBL" id="CAD1476849.1"/>
    </source>
</evidence>
<dbReference type="AlphaFoldDB" id="A0A6V7HCQ0"/>
<evidence type="ECO:0000313" key="2">
    <source>
        <dbReference type="Proteomes" id="UP000752696"/>
    </source>
</evidence>
<dbReference type="OrthoDB" id="10371882at2759"/>
<keyword evidence="2" id="KW-1185">Reference proteome</keyword>
<dbReference type="Proteomes" id="UP000752696">
    <property type="component" value="Unassembled WGS sequence"/>
</dbReference>
<name>A0A6V7HCQ0_9HYME</name>
<sequence>MVREPVANLTSYGGMPRTLRIFCPKIAIFSCNITQNNFYHTDEVKRKATNYCIRFGHSLWSANQLPT</sequence>